<dbReference type="InterPro" id="IPR002130">
    <property type="entry name" value="Cyclophilin-type_PPIase_dom"/>
</dbReference>
<comment type="catalytic activity">
    <reaction evidence="7">
        <text>[protein]-peptidylproline (omega=180) = [protein]-peptidylproline (omega=0)</text>
        <dbReference type="Rhea" id="RHEA:16237"/>
        <dbReference type="Rhea" id="RHEA-COMP:10747"/>
        <dbReference type="Rhea" id="RHEA-COMP:10748"/>
        <dbReference type="ChEBI" id="CHEBI:83833"/>
        <dbReference type="ChEBI" id="CHEBI:83834"/>
        <dbReference type="EC" id="5.2.1.8"/>
    </reaction>
</comment>
<dbReference type="InterPro" id="IPR020892">
    <property type="entry name" value="Cyclophilin-type_PPIase_CS"/>
</dbReference>
<dbReference type="EMBL" id="FSRE01000002">
    <property type="protein sequence ID" value="SIN90231.1"/>
    <property type="molecule type" value="Genomic_DNA"/>
</dbReference>
<dbReference type="RefSeq" id="WP_074201202.1">
    <property type="nucleotide sequence ID" value="NZ_FSRE01000002.1"/>
</dbReference>
<evidence type="ECO:0000313" key="9">
    <source>
        <dbReference type="EMBL" id="SIN90231.1"/>
    </source>
</evidence>
<dbReference type="OrthoDB" id="9807797at2"/>
<evidence type="ECO:0000256" key="7">
    <source>
        <dbReference type="RuleBase" id="RU363019"/>
    </source>
</evidence>
<dbReference type="InterPro" id="IPR044665">
    <property type="entry name" value="E_coli_cyclophilin_A-like"/>
</dbReference>
<dbReference type="PRINTS" id="PR00153">
    <property type="entry name" value="CSAPPISMRASE"/>
</dbReference>
<dbReference type="GO" id="GO:0003755">
    <property type="term" value="F:peptidyl-prolyl cis-trans isomerase activity"/>
    <property type="evidence" value="ECO:0007669"/>
    <property type="project" value="UniProtKB-UniRule"/>
</dbReference>
<evidence type="ECO:0000256" key="5">
    <source>
        <dbReference type="ARBA" id="ARBA00023110"/>
    </source>
</evidence>
<sequence length="173" mass="19314">MSNPKVIFHTNKGDITIELYPEKAPKTVENFLRYAKEGFYNGTIFHRVIPGFVIQGGGHTPDMDRKPTHEPIENEADNGLKNEKYTLSMARTMDPHSATSQFFINLNDNAFLDFRSKDMDGWGYAVFGKVVDGTDTVDAIARVPTGNYAGHQDVPMEPIIIESTDVIEGDMAE</sequence>
<dbReference type="GO" id="GO:0006457">
    <property type="term" value="P:protein folding"/>
    <property type="evidence" value="ECO:0007669"/>
    <property type="project" value="InterPro"/>
</dbReference>
<dbReference type="InterPro" id="IPR029000">
    <property type="entry name" value="Cyclophilin-like_dom_sf"/>
</dbReference>
<dbReference type="PROSITE" id="PS50072">
    <property type="entry name" value="CSA_PPIASE_2"/>
    <property type="match status" value="1"/>
</dbReference>
<feature type="domain" description="PPIase cyclophilin-type" evidence="8">
    <location>
        <begin position="7"/>
        <end position="166"/>
    </location>
</feature>
<accession>A0A1N6F4P2</accession>
<evidence type="ECO:0000256" key="3">
    <source>
        <dbReference type="ARBA" id="ARBA00007365"/>
    </source>
</evidence>
<keyword evidence="6 7" id="KW-0413">Isomerase</keyword>
<organism evidence="9 10">
    <name type="scientific">Sulfurivirga caldicuralii</name>
    <dbReference type="NCBI Taxonomy" id="364032"/>
    <lineage>
        <taxon>Bacteria</taxon>
        <taxon>Pseudomonadati</taxon>
        <taxon>Pseudomonadota</taxon>
        <taxon>Gammaproteobacteria</taxon>
        <taxon>Thiotrichales</taxon>
        <taxon>Piscirickettsiaceae</taxon>
        <taxon>Sulfurivirga</taxon>
    </lineage>
</organism>
<dbReference type="PANTHER" id="PTHR43246">
    <property type="entry name" value="PEPTIDYL-PROLYL CIS-TRANS ISOMERASE CYP38, CHLOROPLASTIC"/>
    <property type="match status" value="1"/>
</dbReference>
<evidence type="ECO:0000256" key="6">
    <source>
        <dbReference type="ARBA" id="ARBA00023235"/>
    </source>
</evidence>
<protein>
    <recommendedName>
        <fullName evidence="7">Peptidyl-prolyl cis-trans isomerase</fullName>
        <shortName evidence="7">PPIase</shortName>
        <ecNumber evidence="7">5.2.1.8</ecNumber>
    </recommendedName>
</protein>
<dbReference type="SUPFAM" id="SSF50891">
    <property type="entry name" value="Cyclophilin-like"/>
    <property type="match status" value="1"/>
</dbReference>
<dbReference type="FunFam" id="2.40.100.10:FF:000004">
    <property type="entry name" value="Peptidyl-prolyl cis-trans isomerase"/>
    <property type="match status" value="1"/>
</dbReference>
<dbReference type="STRING" id="364032.SAMN05443662_0917"/>
<dbReference type="Proteomes" id="UP000198461">
    <property type="component" value="Unassembled WGS sequence"/>
</dbReference>
<comment type="similarity">
    <text evidence="3 7">Belongs to the cyclophilin-type PPIase family.</text>
</comment>
<dbReference type="PIRSF" id="PIRSF001467">
    <property type="entry name" value="Peptidylpro_ismrse"/>
    <property type="match status" value="1"/>
</dbReference>
<evidence type="ECO:0000313" key="10">
    <source>
        <dbReference type="Proteomes" id="UP000198461"/>
    </source>
</evidence>
<dbReference type="InterPro" id="IPR024936">
    <property type="entry name" value="Cyclophilin-type_PPIase"/>
</dbReference>
<comment type="subcellular location">
    <subcellularLocation>
        <location evidence="2">Cytoplasm</location>
    </subcellularLocation>
</comment>
<dbReference type="EC" id="5.2.1.8" evidence="7"/>
<gene>
    <name evidence="9" type="ORF">SAMN05443662_0917</name>
</gene>
<proteinExistence type="inferred from homology"/>
<keyword evidence="5 7" id="KW-0697">Rotamase</keyword>
<evidence type="ECO:0000256" key="4">
    <source>
        <dbReference type="ARBA" id="ARBA00022490"/>
    </source>
</evidence>
<name>A0A1N6F4P2_9GAMM</name>
<keyword evidence="10" id="KW-1185">Reference proteome</keyword>
<evidence type="ECO:0000256" key="2">
    <source>
        <dbReference type="ARBA" id="ARBA00004496"/>
    </source>
</evidence>
<dbReference type="Pfam" id="PF00160">
    <property type="entry name" value="Pro_isomerase"/>
    <property type="match status" value="1"/>
</dbReference>
<reference evidence="9 10" key="1">
    <citation type="submission" date="2016-11" db="EMBL/GenBank/DDBJ databases">
        <authorList>
            <person name="Jaros S."/>
            <person name="Januszkiewicz K."/>
            <person name="Wedrychowicz H."/>
        </authorList>
    </citation>
    <scope>NUCLEOTIDE SEQUENCE [LARGE SCALE GENOMIC DNA]</scope>
    <source>
        <strain evidence="9 10">DSM 17737</strain>
    </source>
</reference>
<dbReference type="GO" id="GO:0005737">
    <property type="term" value="C:cytoplasm"/>
    <property type="evidence" value="ECO:0007669"/>
    <property type="project" value="UniProtKB-SubCell"/>
</dbReference>
<dbReference type="Gene3D" id="2.40.100.10">
    <property type="entry name" value="Cyclophilin-like"/>
    <property type="match status" value="1"/>
</dbReference>
<comment type="function">
    <text evidence="1 7">PPIases accelerate the folding of proteins. It catalyzes the cis-trans isomerization of proline imidic peptide bonds in oligopeptides.</text>
</comment>
<dbReference type="AlphaFoldDB" id="A0A1N6F4P2"/>
<dbReference type="CDD" id="cd01920">
    <property type="entry name" value="cyclophilin_EcCYP_like"/>
    <property type="match status" value="1"/>
</dbReference>
<evidence type="ECO:0000256" key="1">
    <source>
        <dbReference type="ARBA" id="ARBA00002388"/>
    </source>
</evidence>
<keyword evidence="4" id="KW-0963">Cytoplasm</keyword>
<dbReference type="PROSITE" id="PS00170">
    <property type="entry name" value="CSA_PPIASE_1"/>
    <property type="match status" value="1"/>
</dbReference>
<evidence type="ECO:0000259" key="8">
    <source>
        <dbReference type="PROSITE" id="PS50072"/>
    </source>
</evidence>